<keyword evidence="3" id="KW-1185">Reference proteome</keyword>
<proteinExistence type="predicted"/>
<feature type="compositionally biased region" description="Basic and acidic residues" evidence="1">
    <location>
        <begin position="17"/>
        <end position="32"/>
    </location>
</feature>
<gene>
    <name evidence="2" type="ORF">EOD39_0424</name>
</gene>
<evidence type="ECO:0000313" key="3">
    <source>
        <dbReference type="Proteomes" id="UP000289886"/>
    </source>
</evidence>
<dbReference type="EMBL" id="SCEB01215296">
    <property type="protein sequence ID" value="RXM30307.1"/>
    <property type="molecule type" value="Genomic_DNA"/>
</dbReference>
<sequence>MAHTGSRKHKARLGSGKRRDEDKTGEAERPSADEGCLPVAECTRPGSPNECPAGEPEQLGTNGASGKPAYSGTVLTGWRTTTLPRFDGTTSWEAFHA</sequence>
<organism evidence="2 3">
    <name type="scientific">Acipenser ruthenus</name>
    <name type="common">Sterlet sturgeon</name>
    <dbReference type="NCBI Taxonomy" id="7906"/>
    <lineage>
        <taxon>Eukaryota</taxon>
        <taxon>Metazoa</taxon>
        <taxon>Chordata</taxon>
        <taxon>Craniata</taxon>
        <taxon>Vertebrata</taxon>
        <taxon>Euteleostomi</taxon>
        <taxon>Actinopterygii</taxon>
        <taxon>Chondrostei</taxon>
        <taxon>Acipenseriformes</taxon>
        <taxon>Acipenseridae</taxon>
        <taxon>Acipenser</taxon>
    </lineage>
</organism>
<feature type="region of interest" description="Disordered" evidence="1">
    <location>
        <begin position="1"/>
        <end position="70"/>
    </location>
</feature>
<reference evidence="2 3" key="1">
    <citation type="submission" date="2019-01" db="EMBL/GenBank/DDBJ databases">
        <title>Draft Genome and Complete Hox-Cluster Characterization of the Sterlet Sturgeon (Acipenser ruthenus).</title>
        <authorList>
            <person name="Wei Q."/>
        </authorList>
    </citation>
    <scope>NUCLEOTIDE SEQUENCE [LARGE SCALE GENOMIC DNA]</scope>
    <source>
        <strain evidence="2">WHYD16114868_AA</strain>
        <tissue evidence="2">Blood</tissue>
    </source>
</reference>
<dbReference type="Proteomes" id="UP000289886">
    <property type="component" value="Unassembled WGS sequence"/>
</dbReference>
<evidence type="ECO:0000256" key="1">
    <source>
        <dbReference type="SAM" id="MobiDB-lite"/>
    </source>
</evidence>
<comment type="caution">
    <text evidence="2">The sequence shown here is derived from an EMBL/GenBank/DDBJ whole genome shotgun (WGS) entry which is preliminary data.</text>
</comment>
<dbReference type="AlphaFoldDB" id="A0A444U553"/>
<evidence type="ECO:0000313" key="2">
    <source>
        <dbReference type="EMBL" id="RXM30307.1"/>
    </source>
</evidence>
<feature type="compositionally biased region" description="Basic residues" evidence="1">
    <location>
        <begin position="1"/>
        <end position="16"/>
    </location>
</feature>
<accession>A0A444U553</accession>
<protein>
    <submittedName>
        <fullName evidence="2">Uncharacterized protein</fullName>
    </submittedName>
</protein>
<name>A0A444U553_ACIRT</name>